<comment type="subcellular location">
    <subcellularLocation>
        <location evidence="5">Cell membrane</location>
        <topology evidence="5">Multi-pass membrane protein</topology>
    </subcellularLocation>
    <subcellularLocation>
        <location evidence="1">Membrane</location>
        <topology evidence="1">Multi-pass membrane protein</topology>
    </subcellularLocation>
</comment>
<evidence type="ECO:0000256" key="5">
    <source>
        <dbReference type="RuleBase" id="RU363041"/>
    </source>
</evidence>
<gene>
    <name evidence="6" type="ORF">H0A62_13450</name>
</gene>
<dbReference type="PANTHER" id="PTHR43701">
    <property type="entry name" value="MEMBRANE TRANSPORTER PROTEIN MJ0441-RELATED"/>
    <property type="match status" value="1"/>
</dbReference>
<feature type="transmembrane region" description="Helical" evidence="5">
    <location>
        <begin position="240"/>
        <end position="257"/>
    </location>
</feature>
<accession>A0A853H2X5</accession>
<feature type="transmembrane region" description="Helical" evidence="5">
    <location>
        <begin position="103"/>
        <end position="124"/>
    </location>
</feature>
<reference evidence="6 7" key="1">
    <citation type="submission" date="2020-07" db="EMBL/GenBank/DDBJ databases">
        <title>Taxonomic revisions and descriptions of new bacterial species based on genomic comparisons in the high-G+C-content subgroup of the family Alcaligenaceae.</title>
        <authorList>
            <person name="Szabo A."/>
            <person name="Felfoldi T."/>
        </authorList>
    </citation>
    <scope>NUCLEOTIDE SEQUENCE [LARGE SCALE GENOMIC DNA]</scope>
    <source>
        <strain evidence="6 7">DSM 25667</strain>
    </source>
</reference>
<evidence type="ECO:0000256" key="2">
    <source>
        <dbReference type="ARBA" id="ARBA00022692"/>
    </source>
</evidence>
<dbReference type="EMBL" id="JACCEV010000003">
    <property type="protein sequence ID" value="NYT86612.1"/>
    <property type="molecule type" value="Genomic_DNA"/>
</dbReference>
<keyword evidence="5" id="KW-1003">Cell membrane</keyword>
<evidence type="ECO:0000313" key="7">
    <source>
        <dbReference type="Proteomes" id="UP000554144"/>
    </source>
</evidence>
<dbReference type="Proteomes" id="UP000554144">
    <property type="component" value="Unassembled WGS sequence"/>
</dbReference>
<organism evidence="6 7">
    <name type="scientific">Pollutimonas harenae</name>
    <dbReference type="NCBI Taxonomy" id="657015"/>
    <lineage>
        <taxon>Bacteria</taxon>
        <taxon>Pseudomonadati</taxon>
        <taxon>Pseudomonadota</taxon>
        <taxon>Betaproteobacteria</taxon>
        <taxon>Burkholderiales</taxon>
        <taxon>Alcaligenaceae</taxon>
        <taxon>Pollutimonas</taxon>
    </lineage>
</organism>
<evidence type="ECO:0000256" key="3">
    <source>
        <dbReference type="ARBA" id="ARBA00022989"/>
    </source>
</evidence>
<proteinExistence type="inferred from homology"/>
<dbReference type="GO" id="GO:0005886">
    <property type="term" value="C:plasma membrane"/>
    <property type="evidence" value="ECO:0007669"/>
    <property type="project" value="UniProtKB-SubCell"/>
</dbReference>
<feature type="transmembrane region" description="Helical" evidence="5">
    <location>
        <begin position="7"/>
        <end position="36"/>
    </location>
</feature>
<feature type="transmembrane region" description="Helical" evidence="5">
    <location>
        <begin position="211"/>
        <end position="228"/>
    </location>
</feature>
<keyword evidence="2 5" id="KW-0812">Transmembrane</keyword>
<evidence type="ECO:0000256" key="4">
    <source>
        <dbReference type="ARBA" id="ARBA00023136"/>
    </source>
</evidence>
<name>A0A853H2X5_9BURK</name>
<comment type="similarity">
    <text evidence="5">Belongs to the 4-toluene sulfonate uptake permease (TSUP) (TC 2.A.102) family.</text>
</comment>
<keyword evidence="4 5" id="KW-0472">Membrane</keyword>
<dbReference type="Pfam" id="PF01925">
    <property type="entry name" value="TauE"/>
    <property type="match status" value="1"/>
</dbReference>
<evidence type="ECO:0000313" key="6">
    <source>
        <dbReference type="EMBL" id="NYT86612.1"/>
    </source>
</evidence>
<feature type="transmembrane region" description="Helical" evidence="5">
    <location>
        <begin position="76"/>
        <end position="97"/>
    </location>
</feature>
<protein>
    <recommendedName>
        <fullName evidence="5">Probable membrane transporter protein</fullName>
    </recommendedName>
</protein>
<comment type="caution">
    <text evidence="6">The sequence shown here is derived from an EMBL/GenBank/DDBJ whole genome shotgun (WGS) entry which is preliminary data.</text>
</comment>
<dbReference type="PANTHER" id="PTHR43701:SF2">
    <property type="entry name" value="MEMBRANE TRANSPORTER PROTEIN YJNA-RELATED"/>
    <property type="match status" value="1"/>
</dbReference>
<keyword evidence="7" id="KW-1185">Reference proteome</keyword>
<evidence type="ECO:0000256" key="1">
    <source>
        <dbReference type="ARBA" id="ARBA00004141"/>
    </source>
</evidence>
<dbReference type="AlphaFoldDB" id="A0A853H2X5"/>
<feature type="transmembrane region" description="Helical" evidence="5">
    <location>
        <begin position="184"/>
        <end position="204"/>
    </location>
</feature>
<dbReference type="InterPro" id="IPR002781">
    <property type="entry name" value="TM_pro_TauE-like"/>
</dbReference>
<feature type="transmembrane region" description="Helical" evidence="5">
    <location>
        <begin position="48"/>
        <end position="64"/>
    </location>
</feature>
<keyword evidence="3 5" id="KW-1133">Transmembrane helix</keyword>
<feature type="transmembrane region" description="Helical" evidence="5">
    <location>
        <begin position="145"/>
        <end position="172"/>
    </location>
</feature>
<dbReference type="RefSeq" id="WP_167667470.1">
    <property type="nucleotide sequence ID" value="NZ_JACCEV010000003.1"/>
</dbReference>
<dbReference type="InterPro" id="IPR051598">
    <property type="entry name" value="TSUP/Inactive_protease-like"/>
</dbReference>
<sequence>MLEWYVVVPICLLTGALIGYVGGILGIGGGLLAIPLLGLVAGMDQQEAQGTALVMVLPAVLVTVRKYNQNAKIDLGAAAAGALAAIAFTWLGARLALGMDPHLMRRIYAMFVLFIAVFYMYQSLRGTRAGSRLPARRSTQEFHKGWFALVGVGAGLIGGFFGVGGSVMAVPVLTTVFRLSQTGAQALALTMIIPGTTVALLTYTAHGQADWLIGLPLALGSIFMVPYGVKLAYALPEPRLKLIFACLLLVIMILLLIKA</sequence>